<evidence type="ECO:0000313" key="1">
    <source>
        <dbReference type="EMBL" id="RYR01551.1"/>
    </source>
</evidence>
<dbReference type="AlphaFoldDB" id="A0A444YI11"/>
<organism evidence="1 2">
    <name type="scientific">Arachis hypogaea</name>
    <name type="common">Peanut</name>
    <dbReference type="NCBI Taxonomy" id="3818"/>
    <lineage>
        <taxon>Eukaryota</taxon>
        <taxon>Viridiplantae</taxon>
        <taxon>Streptophyta</taxon>
        <taxon>Embryophyta</taxon>
        <taxon>Tracheophyta</taxon>
        <taxon>Spermatophyta</taxon>
        <taxon>Magnoliopsida</taxon>
        <taxon>eudicotyledons</taxon>
        <taxon>Gunneridae</taxon>
        <taxon>Pentapetalae</taxon>
        <taxon>rosids</taxon>
        <taxon>fabids</taxon>
        <taxon>Fabales</taxon>
        <taxon>Fabaceae</taxon>
        <taxon>Papilionoideae</taxon>
        <taxon>50 kb inversion clade</taxon>
        <taxon>dalbergioids sensu lato</taxon>
        <taxon>Dalbergieae</taxon>
        <taxon>Pterocarpus clade</taxon>
        <taxon>Arachis</taxon>
    </lineage>
</organism>
<dbReference type="Proteomes" id="UP000289738">
    <property type="component" value="Chromosome B06"/>
</dbReference>
<comment type="caution">
    <text evidence="1">The sequence shown here is derived from an EMBL/GenBank/DDBJ whole genome shotgun (WGS) entry which is preliminary data.</text>
</comment>
<evidence type="ECO:0008006" key="3">
    <source>
        <dbReference type="Google" id="ProtNLM"/>
    </source>
</evidence>
<gene>
    <name evidence="1" type="ORF">Ahy_B06g080443</name>
</gene>
<accession>A0A444YI11</accession>
<proteinExistence type="predicted"/>
<keyword evidence="2" id="KW-1185">Reference proteome</keyword>
<reference evidence="1 2" key="1">
    <citation type="submission" date="2019-01" db="EMBL/GenBank/DDBJ databases">
        <title>Sequencing of cultivated peanut Arachis hypogaea provides insights into genome evolution and oil improvement.</title>
        <authorList>
            <person name="Chen X."/>
        </authorList>
    </citation>
    <scope>NUCLEOTIDE SEQUENCE [LARGE SCALE GENOMIC DNA]</scope>
    <source>
        <strain evidence="2">cv. Fuhuasheng</strain>
        <tissue evidence="1">Leaves</tissue>
    </source>
</reference>
<evidence type="ECO:0000313" key="2">
    <source>
        <dbReference type="Proteomes" id="UP000289738"/>
    </source>
</evidence>
<dbReference type="EMBL" id="SDMP01000016">
    <property type="protein sequence ID" value="RYR01551.1"/>
    <property type="molecule type" value="Genomic_DNA"/>
</dbReference>
<name>A0A444YI11_ARAHY</name>
<protein>
    <recommendedName>
        <fullName evidence="3">F-box associated domain-containing protein</fullName>
    </recommendedName>
</protein>
<sequence length="113" mass="13205">MWRMERYGVGESWTSIFQYSASFDRNINSSIITSQLHGYIVYHDPENQEFRILFTPWYDDHFQIVHHVPSLIPLKDIIIGDNGVFGKLVGREEEEARLDFLKASTFGLANFFS</sequence>